<dbReference type="PANTHER" id="PTHR13393:SF0">
    <property type="entry name" value="RNA N6-ADENOSINE-METHYLTRANSFERASE METTL16"/>
    <property type="match status" value="1"/>
</dbReference>
<dbReference type="PANTHER" id="PTHR13393">
    <property type="entry name" value="SAM-DEPENDENT METHYLTRANSFERASE"/>
    <property type="match status" value="1"/>
</dbReference>
<dbReference type="InterPro" id="IPR017182">
    <property type="entry name" value="METTL16/PsiM"/>
</dbReference>
<evidence type="ECO:0000256" key="1">
    <source>
        <dbReference type="ARBA" id="ARBA00005878"/>
    </source>
</evidence>
<dbReference type="OrthoDB" id="514248at2759"/>
<dbReference type="InterPro" id="IPR029063">
    <property type="entry name" value="SAM-dependent_MTases_sf"/>
</dbReference>
<protein>
    <recommendedName>
        <fullName evidence="5">U6 small nuclear RNA (adenine-(43)-N(6))-methyltransferase</fullName>
        <ecNumber evidence="5">2.1.1.-</ecNumber>
    </recommendedName>
</protein>
<dbReference type="EMBL" id="CP069111">
    <property type="protein sequence ID" value="QSS61105.1"/>
    <property type="molecule type" value="Genomic_DNA"/>
</dbReference>
<feature type="binding site" evidence="6">
    <location>
        <position position="72"/>
    </location>
    <ligand>
        <name>S-adenosyl-L-methionine</name>
        <dbReference type="ChEBI" id="CHEBI:59789"/>
    </ligand>
</feature>
<feature type="binding site" evidence="6">
    <location>
        <position position="106"/>
    </location>
    <ligand>
        <name>S-adenosyl-L-methionine</name>
        <dbReference type="ChEBI" id="CHEBI:59789"/>
    </ligand>
</feature>
<dbReference type="InterPro" id="IPR010286">
    <property type="entry name" value="METTL16/RlmF"/>
</dbReference>
<dbReference type="Pfam" id="PF05971">
    <property type="entry name" value="Methyltransf_10"/>
    <property type="match status" value="1"/>
</dbReference>
<evidence type="ECO:0000256" key="2">
    <source>
        <dbReference type="ARBA" id="ARBA00022603"/>
    </source>
</evidence>
<comment type="similarity">
    <text evidence="1 5">Belongs to the methyltransferase superfamily. METTL16/RlmF family.</text>
</comment>
<accession>A0A8A1M612</accession>
<gene>
    <name evidence="7" type="ORF">I7I51_03277</name>
</gene>
<dbReference type="VEuPathDB" id="FungiDB:I7I51_03277"/>
<evidence type="ECO:0000256" key="3">
    <source>
        <dbReference type="ARBA" id="ARBA00022679"/>
    </source>
</evidence>
<sequence>MDAARNIYKHDVDFAVLALQYPNFAKHLKQNNQLDFTDPDAVQELTKSLLKRDFGLHLDLPSDRLCPPVPNRFNYILWLQDLLDSTSANYSDGYDQERDIFGLDIGTGASCIYPLLGCAQRPKWRFAATDIDAINLKYARDNVQRNRLDSRIQIIESSTSNALIPLETINIPESNSRLDFTMCNPPFYQSRDELISSAKAKQRPPFSACTGAEVEMITPGGEVEFVTRMIRESIELRNHVQWYTSMVGKFSSVATLLNILRKEGNGNWAVAEFVQGSKTRRWAIGWSWMDYRPGTGPSRPHRQSIAKHLLPFPPEFTFHCPPSTSLSSAIEVVNSSITELDIYWRWNRSRCTGLGFARCNAWSRHARRQKKKQAIETAQASTTMSIATTGNSAKGNKDYDAKLLNFITEEQDRGAEFGFKVSVRGDMERQVEVTVRWVKGFDAVLFESFCGFLKRKVERCE</sequence>
<dbReference type="GO" id="GO:0005634">
    <property type="term" value="C:nucleus"/>
    <property type="evidence" value="ECO:0007669"/>
    <property type="project" value="TreeGrafter"/>
</dbReference>
<dbReference type="EC" id="2.1.1.-" evidence="5"/>
<evidence type="ECO:0000313" key="8">
    <source>
        <dbReference type="Proteomes" id="UP000663671"/>
    </source>
</evidence>
<organism evidence="7 8">
    <name type="scientific">Ajellomyces capsulatus</name>
    <name type="common">Darling's disease fungus</name>
    <name type="synonym">Histoplasma capsulatum</name>
    <dbReference type="NCBI Taxonomy" id="5037"/>
    <lineage>
        <taxon>Eukaryota</taxon>
        <taxon>Fungi</taxon>
        <taxon>Dikarya</taxon>
        <taxon>Ascomycota</taxon>
        <taxon>Pezizomycotina</taxon>
        <taxon>Eurotiomycetes</taxon>
        <taxon>Eurotiomycetidae</taxon>
        <taxon>Onygenales</taxon>
        <taxon>Ajellomycetaceae</taxon>
        <taxon>Histoplasma</taxon>
    </lineage>
</organism>
<keyword evidence="3 5" id="KW-0808">Transferase</keyword>
<dbReference type="GO" id="GO:0070475">
    <property type="term" value="P:rRNA base methylation"/>
    <property type="evidence" value="ECO:0007669"/>
    <property type="project" value="TreeGrafter"/>
</dbReference>
<name>A0A8A1M612_AJECA</name>
<feature type="binding site" evidence="6">
    <location>
        <position position="184"/>
    </location>
    <ligand>
        <name>S-adenosyl-L-methionine</name>
        <dbReference type="ChEBI" id="CHEBI:59789"/>
    </ligand>
</feature>
<feature type="binding site" evidence="6">
    <location>
        <position position="130"/>
    </location>
    <ligand>
        <name>S-adenosyl-L-methionine</name>
        <dbReference type="ChEBI" id="CHEBI:59789"/>
    </ligand>
</feature>
<dbReference type="PIRSF" id="PIRSF037350">
    <property type="entry name" value="Mtase_ZK1128_prd"/>
    <property type="match status" value="1"/>
</dbReference>
<evidence type="ECO:0000256" key="4">
    <source>
        <dbReference type="ARBA" id="ARBA00022691"/>
    </source>
</evidence>
<evidence type="ECO:0000256" key="5">
    <source>
        <dbReference type="PIRNR" id="PIRNR037350"/>
    </source>
</evidence>
<keyword evidence="4 6" id="KW-0949">S-adenosyl-L-methionine</keyword>
<evidence type="ECO:0000256" key="6">
    <source>
        <dbReference type="PIRSR" id="PIRSR037350-1"/>
    </source>
</evidence>
<reference evidence="7" key="1">
    <citation type="submission" date="2021-01" db="EMBL/GenBank/DDBJ databases">
        <title>Chromosome-level genome assembly of a human fungal pathogen reveals clustering of transcriptionally co-regulated genes.</title>
        <authorList>
            <person name="Voorhies M."/>
            <person name="Cohen S."/>
            <person name="Shea T.P."/>
            <person name="Petrus S."/>
            <person name="Munoz J.F."/>
            <person name="Poplawski S."/>
            <person name="Goldman W.E."/>
            <person name="Michael T."/>
            <person name="Cuomo C.A."/>
            <person name="Sil A."/>
            <person name="Beyhan S."/>
        </authorList>
    </citation>
    <scope>NUCLEOTIDE SEQUENCE</scope>
    <source>
        <strain evidence="7">WU24</strain>
    </source>
</reference>
<evidence type="ECO:0000313" key="7">
    <source>
        <dbReference type="EMBL" id="QSS61105.1"/>
    </source>
</evidence>
<proteinExistence type="inferred from homology"/>
<dbReference type="Gene3D" id="3.40.50.150">
    <property type="entry name" value="Vaccinia Virus protein VP39"/>
    <property type="match status" value="1"/>
</dbReference>
<keyword evidence="2 5" id="KW-0489">Methyltransferase</keyword>
<dbReference type="AlphaFoldDB" id="A0A8A1M612"/>
<dbReference type="SUPFAM" id="SSF53335">
    <property type="entry name" value="S-adenosyl-L-methionine-dependent methyltransferases"/>
    <property type="match status" value="1"/>
</dbReference>
<dbReference type="Proteomes" id="UP000663671">
    <property type="component" value="Chromosome 5"/>
</dbReference>
<dbReference type="GO" id="GO:0008168">
    <property type="term" value="F:methyltransferase activity"/>
    <property type="evidence" value="ECO:0007669"/>
    <property type="project" value="UniProtKB-UniRule"/>
</dbReference>